<keyword evidence="3 9" id="KW-0812">Transmembrane</keyword>
<dbReference type="InterPro" id="IPR000276">
    <property type="entry name" value="GPCR_Rhodpsn"/>
</dbReference>
<evidence type="ECO:0000256" key="8">
    <source>
        <dbReference type="ARBA" id="ARBA00023224"/>
    </source>
</evidence>
<dbReference type="GO" id="GO:0030594">
    <property type="term" value="F:neurotransmitter receptor activity"/>
    <property type="evidence" value="ECO:0007669"/>
    <property type="project" value="TreeGrafter"/>
</dbReference>
<feature type="transmembrane region" description="Helical" evidence="9">
    <location>
        <begin position="46"/>
        <end position="64"/>
    </location>
</feature>
<evidence type="ECO:0000256" key="7">
    <source>
        <dbReference type="ARBA" id="ARBA00023170"/>
    </source>
</evidence>
<comment type="subcellular location">
    <subcellularLocation>
        <location evidence="1">Cell membrane</location>
        <topology evidence="1">Multi-pass membrane protein</topology>
    </subcellularLocation>
</comment>
<dbReference type="PROSITE" id="PS50262">
    <property type="entry name" value="G_PROTEIN_RECEP_F1_2"/>
    <property type="match status" value="1"/>
</dbReference>
<protein>
    <submittedName>
        <fullName evidence="11">G_PROTEIN_RECEP_F1_2 domain-containing protein</fullName>
    </submittedName>
</protein>
<feature type="domain" description="G-protein coupled receptors family 1 profile" evidence="10">
    <location>
        <begin position="1"/>
        <end position="65"/>
    </location>
</feature>
<evidence type="ECO:0000259" key="10">
    <source>
        <dbReference type="PROSITE" id="PS50262"/>
    </source>
</evidence>
<reference evidence="11" key="1">
    <citation type="submission" date="2016-06" db="UniProtKB">
        <authorList>
            <consortium name="WormBaseParasite"/>
        </authorList>
    </citation>
    <scope>IDENTIFICATION</scope>
</reference>
<evidence type="ECO:0000256" key="4">
    <source>
        <dbReference type="ARBA" id="ARBA00022989"/>
    </source>
</evidence>
<keyword evidence="4 9" id="KW-1133">Transmembrane helix</keyword>
<dbReference type="SUPFAM" id="SSF81321">
    <property type="entry name" value="Family A G protein-coupled receptor-like"/>
    <property type="match status" value="1"/>
</dbReference>
<sequence length="65" mass="7131">LCQFYCTVDVAASTSSIIHMVLISIDRVVAAAKPTDYRTSKHRTRTYAAILIAWCFSIALSLPLG</sequence>
<dbReference type="GO" id="GO:0007210">
    <property type="term" value="P:serotonin receptor signaling pathway"/>
    <property type="evidence" value="ECO:0007669"/>
    <property type="project" value="TreeGrafter"/>
</dbReference>
<accession>A0A183DMQ1</accession>
<proteinExistence type="predicted"/>
<keyword evidence="5" id="KW-0297">G-protein coupled receptor</keyword>
<dbReference type="GO" id="GO:0004993">
    <property type="term" value="F:G protein-coupled serotonin receptor activity"/>
    <property type="evidence" value="ECO:0007669"/>
    <property type="project" value="TreeGrafter"/>
</dbReference>
<dbReference type="AlphaFoldDB" id="A0A183DMQ1"/>
<evidence type="ECO:0000256" key="5">
    <source>
        <dbReference type="ARBA" id="ARBA00023040"/>
    </source>
</evidence>
<dbReference type="Pfam" id="PF00001">
    <property type="entry name" value="7tm_1"/>
    <property type="match status" value="1"/>
</dbReference>
<organism evidence="11">
    <name type="scientific">Gongylonema pulchrum</name>
    <dbReference type="NCBI Taxonomy" id="637853"/>
    <lineage>
        <taxon>Eukaryota</taxon>
        <taxon>Metazoa</taxon>
        <taxon>Ecdysozoa</taxon>
        <taxon>Nematoda</taxon>
        <taxon>Chromadorea</taxon>
        <taxon>Rhabditida</taxon>
        <taxon>Spirurina</taxon>
        <taxon>Spiruromorpha</taxon>
        <taxon>Spiruroidea</taxon>
        <taxon>Gongylonematidae</taxon>
        <taxon>Gongylonema</taxon>
    </lineage>
</organism>
<evidence type="ECO:0000313" key="11">
    <source>
        <dbReference type="WBParaSite" id="GPUH_0001000301-mRNA-1"/>
    </source>
</evidence>
<evidence type="ECO:0000256" key="3">
    <source>
        <dbReference type="ARBA" id="ARBA00022692"/>
    </source>
</evidence>
<dbReference type="GO" id="GO:0030425">
    <property type="term" value="C:dendrite"/>
    <property type="evidence" value="ECO:0007669"/>
    <property type="project" value="TreeGrafter"/>
</dbReference>
<dbReference type="GO" id="GO:0007268">
    <property type="term" value="P:chemical synaptic transmission"/>
    <property type="evidence" value="ECO:0007669"/>
    <property type="project" value="TreeGrafter"/>
</dbReference>
<keyword evidence="7" id="KW-0675">Receptor</keyword>
<evidence type="ECO:0000256" key="9">
    <source>
        <dbReference type="SAM" id="Phobius"/>
    </source>
</evidence>
<dbReference type="GO" id="GO:0005886">
    <property type="term" value="C:plasma membrane"/>
    <property type="evidence" value="ECO:0007669"/>
    <property type="project" value="UniProtKB-SubCell"/>
</dbReference>
<dbReference type="InterPro" id="IPR017452">
    <property type="entry name" value="GPCR_Rhodpsn_7TM"/>
</dbReference>
<dbReference type="PANTHER" id="PTHR24247">
    <property type="entry name" value="5-HYDROXYTRYPTAMINE RECEPTOR"/>
    <property type="match status" value="1"/>
</dbReference>
<evidence type="ECO:0000256" key="6">
    <source>
        <dbReference type="ARBA" id="ARBA00023136"/>
    </source>
</evidence>
<name>A0A183DMQ1_9BILA</name>
<keyword evidence="8" id="KW-0807">Transducer</keyword>
<dbReference type="Gene3D" id="1.20.1070.10">
    <property type="entry name" value="Rhodopsin 7-helix transmembrane proteins"/>
    <property type="match status" value="1"/>
</dbReference>
<keyword evidence="2" id="KW-1003">Cell membrane</keyword>
<evidence type="ECO:0000256" key="1">
    <source>
        <dbReference type="ARBA" id="ARBA00004651"/>
    </source>
</evidence>
<dbReference type="PANTHER" id="PTHR24247:SF222">
    <property type="entry name" value="5-HYDROXYTRYPTAMINE (SEROTONIN) RECEPTOR 2B, ISOFORM E"/>
    <property type="match status" value="1"/>
</dbReference>
<dbReference type="GO" id="GO:0045202">
    <property type="term" value="C:synapse"/>
    <property type="evidence" value="ECO:0007669"/>
    <property type="project" value="GOC"/>
</dbReference>
<dbReference type="GO" id="GO:0007187">
    <property type="term" value="P:G protein-coupled receptor signaling pathway, coupled to cyclic nucleotide second messenger"/>
    <property type="evidence" value="ECO:0007669"/>
    <property type="project" value="TreeGrafter"/>
</dbReference>
<keyword evidence="6 9" id="KW-0472">Membrane</keyword>
<dbReference type="WBParaSite" id="GPUH_0001000301-mRNA-1">
    <property type="protein sequence ID" value="GPUH_0001000301-mRNA-1"/>
    <property type="gene ID" value="GPUH_0001000301"/>
</dbReference>
<evidence type="ECO:0000256" key="2">
    <source>
        <dbReference type="ARBA" id="ARBA00022475"/>
    </source>
</evidence>